<gene>
    <name evidence="3" type="ORF">CN497_19345</name>
</gene>
<keyword evidence="2" id="KW-0472">Membrane</keyword>
<evidence type="ECO:0000256" key="1">
    <source>
        <dbReference type="SAM" id="Coils"/>
    </source>
</evidence>
<feature type="coiled-coil region" evidence="1">
    <location>
        <begin position="14"/>
        <end position="48"/>
    </location>
</feature>
<name>A0AAE5P3N1_PRIMG</name>
<feature type="transmembrane region" description="Helical" evidence="2">
    <location>
        <begin position="66"/>
        <end position="86"/>
    </location>
</feature>
<sequence>MKKRFNSFMDDSSLEKLNEELVWKSNRKQKHKQRLLEAIDQLERSESAKPEKYIFPMKQNRPLRNVIYCGIALIILSGAFVSSAFVSPAMAQVAAKIPYLGQLFKQEPVSDVLYKELEKKGYKIDSLGQTYDGGKKQIEISVTGSEKYFKSVKGDIHKIVKNRLEARQYDSYKVKITRYDPSQYEYEPDPRQEKYDKIDQEIDNELKKHNYHVLSATIGGFDQDVKVELKVPDTENHIEEMKQIINDVLAKNKEEKTPIKVYKINLKKREQEGRWGNIINDVGEDLVGKEKYHVETVGYSVHPEPQVFIYTSLSHSEKNKQFANELEETINKFLQTQDMKANIKGDSYKIIIYDNGEKKLN</sequence>
<evidence type="ECO:0000313" key="4">
    <source>
        <dbReference type="Proteomes" id="UP000220341"/>
    </source>
</evidence>
<keyword evidence="1" id="KW-0175">Coiled coil</keyword>
<organism evidence="3 4">
    <name type="scientific">Priestia megaterium</name>
    <name type="common">Bacillus megaterium</name>
    <dbReference type="NCBI Taxonomy" id="1404"/>
    <lineage>
        <taxon>Bacteria</taxon>
        <taxon>Bacillati</taxon>
        <taxon>Bacillota</taxon>
        <taxon>Bacilli</taxon>
        <taxon>Bacillales</taxon>
        <taxon>Bacillaceae</taxon>
        <taxon>Priestia</taxon>
    </lineage>
</organism>
<dbReference type="RefSeq" id="WP_098278515.1">
    <property type="nucleotide sequence ID" value="NZ_NTYW01000025.1"/>
</dbReference>
<comment type="caution">
    <text evidence="3">The sequence shown here is derived from an EMBL/GenBank/DDBJ whole genome shotgun (WGS) entry which is preliminary data.</text>
</comment>
<protein>
    <recommendedName>
        <fullName evidence="5">DUF4030 domain-containing protein</fullName>
    </recommendedName>
</protein>
<evidence type="ECO:0000256" key="2">
    <source>
        <dbReference type="SAM" id="Phobius"/>
    </source>
</evidence>
<evidence type="ECO:0008006" key="5">
    <source>
        <dbReference type="Google" id="ProtNLM"/>
    </source>
</evidence>
<accession>A0AAE5P3N1</accession>
<keyword evidence="2" id="KW-1133">Transmembrane helix</keyword>
<dbReference type="Proteomes" id="UP000220341">
    <property type="component" value="Unassembled WGS sequence"/>
</dbReference>
<evidence type="ECO:0000313" key="3">
    <source>
        <dbReference type="EMBL" id="PES34768.1"/>
    </source>
</evidence>
<dbReference type="EMBL" id="NTYW01000025">
    <property type="protein sequence ID" value="PES34768.1"/>
    <property type="molecule type" value="Genomic_DNA"/>
</dbReference>
<reference evidence="3 4" key="1">
    <citation type="submission" date="2017-09" db="EMBL/GenBank/DDBJ databases">
        <title>Large-scale bioinformatics analysis of Bacillus genomes uncovers conserved roles of natural products in bacterial physiology.</title>
        <authorList>
            <consortium name="Agbiome Team Llc"/>
            <person name="Bleich R.M."/>
            <person name="Kirk G.J."/>
            <person name="Santa Maria K.C."/>
            <person name="Allen S.E."/>
            <person name="Farag S."/>
            <person name="Shank E.A."/>
            <person name="Bowers A."/>
        </authorList>
    </citation>
    <scope>NUCLEOTIDE SEQUENCE [LARGE SCALE GENOMIC DNA]</scope>
    <source>
        <strain evidence="3 4">AFS003013</strain>
    </source>
</reference>
<dbReference type="AlphaFoldDB" id="A0AAE5P3N1"/>
<keyword evidence="2" id="KW-0812">Transmembrane</keyword>
<proteinExistence type="predicted"/>